<dbReference type="PANTHER" id="PTHR45766">
    <property type="entry name" value="DNA ANNEALING HELICASE AND ENDONUCLEASE ZRANB3 FAMILY MEMBER"/>
    <property type="match status" value="1"/>
</dbReference>
<accession>A0A6J5P573</accession>
<dbReference type="GO" id="GO:0005524">
    <property type="term" value="F:ATP binding"/>
    <property type="evidence" value="ECO:0007669"/>
    <property type="project" value="InterPro"/>
</dbReference>
<keyword evidence="1" id="KW-0378">Hydrolase</keyword>
<dbReference type="GO" id="GO:0031297">
    <property type="term" value="P:replication fork processing"/>
    <property type="evidence" value="ECO:0007669"/>
    <property type="project" value="TreeGrafter"/>
</dbReference>
<dbReference type="GO" id="GO:0016787">
    <property type="term" value="F:hydrolase activity"/>
    <property type="evidence" value="ECO:0007669"/>
    <property type="project" value="UniProtKB-KW"/>
</dbReference>
<evidence type="ECO:0000256" key="1">
    <source>
        <dbReference type="ARBA" id="ARBA00022801"/>
    </source>
</evidence>
<name>A0A6J5P573_9CAUD</name>
<evidence type="ECO:0000259" key="2">
    <source>
        <dbReference type="PROSITE" id="PS51194"/>
    </source>
</evidence>
<dbReference type="InterPro" id="IPR001650">
    <property type="entry name" value="Helicase_C-like"/>
</dbReference>
<dbReference type="PROSITE" id="PS51194">
    <property type="entry name" value="HELICASE_CTER"/>
    <property type="match status" value="1"/>
</dbReference>
<dbReference type="InterPro" id="IPR027417">
    <property type="entry name" value="P-loop_NTPase"/>
</dbReference>
<dbReference type="InterPro" id="IPR038718">
    <property type="entry name" value="SNF2-like_sf"/>
</dbReference>
<feature type="domain" description="Helicase C-terminal" evidence="2">
    <location>
        <begin position="367"/>
        <end position="515"/>
    </location>
</feature>
<organism evidence="3">
    <name type="scientific">uncultured Caudovirales phage</name>
    <dbReference type="NCBI Taxonomy" id="2100421"/>
    <lineage>
        <taxon>Viruses</taxon>
        <taxon>Duplodnaviria</taxon>
        <taxon>Heunggongvirae</taxon>
        <taxon>Uroviricota</taxon>
        <taxon>Caudoviricetes</taxon>
        <taxon>Peduoviridae</taxon>
        <taxon>Maltschvirus</taxon>
        <taxon>Maltschvirus maltsch</taxon>
    </lineage>
</organism>
<evidence type="ECO:0000313" key="3">
    <source>
        <dbReference type="EMBL" id="CAB4165106.1"/>
    </source>
</evidence>
<protein>
    <submittedName>
        <fullName evidence="3">HELICc domain containing protein</fullName>
    </submittedName>
</protein>
<gene>
    <name evidence="3" type="ORF">UFOVP820_13</name>
</gene>
<dbReference type="PANTHER" id="PTHR45766:SF6">
    <property type="entry name" value="SWI_SNF-RELATED MATRIX-ASSOCIATED ACTIN-DEPENDENT REGULATOR OF CHROMATIN SUBFAMILY A-LIKE PROTEIN 1"/>
    <property type="match status" value="1"/>
</dbReference>
<dbReference type="Pfam" id="PF00271">
    <property type="entry name" value="Helicase_C"/>
    <property type="match status" value="1"/>
</dbReference>
<dbReference type="SMART" id="SM00490">
    <property type="entry name" value="HELICc"/>
    <property type="match status" value="1"/>
</dbReference>
<dbReference type="SUPFAM" id="SSF52540">
    <property type="entry name" value="P-loop containing nucleoside triphosphate hydrolases"/>
    <property type="match status" value="2"/>
</dbReference>
<reference evidence="3" key="1">
    <citation type="submission" date="2020-04" db="EMBL/GenBank/DDBJ databases">
        <authorList>
            <person name="Chiriac C."/>
            <person name="Salcher M."/>
            <person name="Ghai R."/>
            <person name="Kavagutti S V."/>
        </authorList>
    </citation>
    <scope>NUCLEOTIDE SEQUENCE</scope>
</reference>
<dbReference type="InterPro" id="IPR000330">
    <property type="entry name" value="SNF2_N"/>
</dbReference>
<dbReference type="EMBL" id="LR796771">
    <property type="protein sequence ID" value="CAB4165106.1"/>
    <property type="molecule type" value="Genomic_DNA"/>
</dbReference>
<dbReference type="Gene3D" id="3.40.50.10810">
    <property type="entry name" value="Tandem AAA-ATPase domain"/>
    <property type="match status" value="1"/>
</dbReference>
<sequence length="522" mass="57936">MLANYKPKTEPFAHQWKALEASVKKVSFALFMEQGTGKTKVVLDTASYLYQKGLIDGLLVLAPNGVDEQWINRQVPAHVPDGIRIRAACWSVDRQSMVKAAMTLSAVRVEGCLAILTMNHDAVSTSRGYDCAERFLTTYRTLMVVDESHAIMTPSATRTKATIALGKLAKARRILTGTPESTGPFNLYSQFQFLDTKILNQPSFIAFKHRYGVFTTNHSWRITPSGEQKSFKYETLQHYKNVNELYDKVSPYTFSVKKADCLDLPPKMYSVLYAPLSKEQRSIYDAVKRTGIALLESHTEGSPVQLMNTELADHQQLLDAATSPGNKVTLGIKLTTMLRCQQVVGGFVTDDSGIIRPIDGSIEKCPRMQMFLSHCAASEGKVIIWALFKPELEAIVRLLNKEIGPAVGVYGGVSPKIREESIDRFRNGDARFFVSHTLACGTGLDLPMARSMIYYSTGPSYIQRAQSEDRAHRIGLAGTLSIYDMRADGVPVDQTVADILSARTDGAKVLLGWNSKEMEVRL</sequence>
<proteinExistence type="predicted"/>
<dbReference type="Gene3D" id="3.40.50.300">
    <property type="entry name" value="P-loop containing nucleotide triphosphate hydrolases"/>
    <property type="match status" value="1"/>
</dbReference>
<dbReference type="GO" id="GO:0006281">
    <property type="term" value="P:DNA repair"/>
    <property type="evidence" value="ECO:0007669"/>
    <property type="project" value="TreeGrafter"/>
</dbReference>
<dbReference type="Pfam" id="PF00176">
    <property type="entry name" value="SNF2-rel_dom"/>
    <property type="match status" value="1"/>
</dbReference>